<dbReference type="AlphaFoldDB" id="A0A1C3JUH3"/>
<sequence>MGLFNNWNTAGKIGYVMHGLTVEQGASLKEGACHSVVKAYGWKQATLLVEELKLRLDEFEAYRVVSKMIAYYVYGRALGSQDAQAAAYAFLEGTGALNDLDWEDESDPVVSKILAQQSSSDNAKN</sequence>
<evidence type="ECO:0000313" key="4">
    <source>
        <dbReference type="Proteomes" id="UP000092871"/>
    </source>
</evidence>
<accession>A0A1C3JUH3</accession>
<evidence type="ECO:0000313" key="2">
    <source>
        <dbReference type="EMBL" id="SBT21809.1"/>
    </source>
</evidence>
<dbReference type="Proteomes" id="UP000092871">
    <property type="component" value="Unassembled WGS sequence"/>
</dbReference>
<evidence type="ECO:0000313" key="3">
    <source>
        <dbReference type="Proteomes" id="UP000092840"/>
    </source>
</evidence>
<dbReference type="Proteomes" id="UP000092840">
    <property type="component" value="Unassembled WGS sequence"/>
</dbReference>
<evidence type="ECO:0000313" key="1">
    <source>
        <dbReference type="EMBL" id="SBT18854.1"/>
    </source>
</evidence>
<name>A0A1C3JUH3_9GAMM</name>
<reference evidence="2 3" key="1">
    <citation type="submission" date="2016-06" db="EMBL/GenBank/DDBJ databases">
        <authorList>
            <person name="Rodrigo-Torres L."/>
            <person name="Arahal D.R."/>
        </authorList>
    </citation>
    <scope>NUCLEOTIDE SEQUENCE [LARGE SCALE GENOMIC DNA]</scope>
    <source>
        <strain evidence="2 3">CECT 5116</strain>
    </source>
</reference>
<dbReference type="EMBL" id="FLRA01000023">
    <property type="protein sequence ID" value="SBT18854.1"/>
    <property type="molecule type" value="Genomic_DNA"/>
</dbReference>
<reference evidence="1 4" key="2">
    <citation type="submission" date="2016-06" db="EMBL/GenBank/DDBJ databases">
        <authorList>
            <person name="Kjaerup R.B."/>
            <person name="Dalgaard T.S."/>
            <person name="Juul-Madsen H.R."/>
        </authorList>
    </citation>
    <scope>NUCLEOTIDE SEQUENCE [LARGE SCALE GENOMIC DNA]</scope>
    <source>
        <strain evidence="1 4">CECT 5115</strain>
    </source>
</reference>
<dbReference type="RefSeq" id="WP_067037978.1">
    <property type="nucleotide sequence ID" value="NZ_FLRA01000023.1"/>
</dbReference>
<proteinExistence type="predicted"/>
<protein>
    <submittedName>
        <fullName evidence="1">Uncharacterized protein</fullName>
    </submittedName>
</protein>
<dbReference type="EMBL" id="FLRB01000013">
    <property type="protein sequence ID" value="SBT21809.1"/>
    <property type="molecule type" value="Genomic_DNA"/>
</dbReference>
<organism evidence="1 4">
    <name type="scientific">Marinomonas gallaica</name>
    <dbReference type="NCBI Taxonomy" id="1806667"/>
    <lineage>
        <taxon>Bacteria</taxon>
        <taxon>Pseudomonadati</taxon>
        <taxon>Pseudomonadota</taxon>
        <taxon>Gammaproteobacteria</taxon>
        <taxon>Oceanospirillales</taxon>
        <taxon>Oceanospirillaceae</taxon>
        <taxon>Marinomonas</taxon>
    </lineage>
</organism>
<keyword evidence="3" id="KW-1185">Reference proteome</keyword>
<gene>
    <name evidence="1" type="ORF">MGA5115_03015</name>
    <name evidence="2" type="ORF">MGA5116_02419</name>
</gene>
<dbReference type="OrthoDB" id="6107623at2"/>